<evidence type="ECO:0000313" key="3">
    <source>
        <dbReference type="EMBL" id="CAJ1926465.1"/>
    </source>
</evidence>
<feature type="region of interest" description="Disordered" evidence="1">
    <location>
        <begin position="255"/>
        <end position="299"/>
    </location>
</feature>
<proteinExistence type="predicted"/>
<sequence>MVDRGLFDKQYHTAASLVGIPALPSQERPNHSRRKFLGSSFQPSNWDVICHNSKEYQDHIGNKRFKICVENHLSSYMKAPSRIAKSVVITNLVNSIRDSATEQGGGGFVRFDNSCGLWYEVGEKIARDKVGQALREAARLQDEKQKSRTIDLSSSSHPSLVGPFPLSEPSIVKSTASGGEHEQASIGKWVPKGVPGRLSPFSHATSNNEDSRTSASNSRRSFWFRRNVLEIMPPKERDTQNSSTTDEMMTDFVESAEGGQQQAPGSSGTRPMPFSSNDHVLLPSSLPASPAMPPSSMGGVETADALLEWFENDDV</sequence>
<feature type="compositionally biased region" description="Low complexity" evidence="1">
    <location>
        <begin position="281"/>
        <end position="297"/>
    </location>
</feature>
<dbReference type="InterPro" id="IPR049227">
    <property type="entry name" value="DUF6824"/>
</dbReference>
<name>A0AAD2FG35_9STRA</name>
<protein>
    <recommendedName>
        <fullName evidence="2">DUF6824 domain-containing protein</fullName>
    </recommendedName>
</protein>
<evidence type="ECO:0000259" key="2">
    <source>
        <dbReference type="Pfam" id="PF20710"/>
    </source>
</evidence>
<feature type="domain" description="DUF6824" evidence="2">
    <location>
        <begin position="47"/>
        <end position="136"/>
    </location>
</feature>
<reference evidence="3" key="1">
    <citation type="submission" date="2023-08" db="EMBL/GenBank/DDBJ databases">
        <authorList>
            <person name="Audoor S."/>
            <person name="Bilcke G."/>
        </authorList>
    </citation>
    <scope>NUCLEOTIDE SEQUENCE</scope>
</reference>
<gene>
    <name evidence="3" type="ORF">CYCCA115_LOCUS1218</name>
</gene>
<dbReference type="AlphaFoldDB" id="A0AAD2FG35"/>
<evidence type="ECO:0000256" key="1">
    <source>
        <dbReference type="SAM" id="MobiDB-lite"/>
    </source>
</evidence>
<feature type="compositionally biased region" description="Polar residues" evidence="1">
    <location>
        <begin position="258"/>
        <end position="278"/>
    </location>
</feature>
<dbReference type="EMBL" id="CAKOGP040000003">
    <property type="protein sequence ID" value="CAJ1926465.1"/>
    <property type="molecule type" value="Genomic_DNA"/>
</dbReference>
<dbReference type="Proteomes" id="UP001295423">
    <property type="component" value="Unassembled WGS sequence"/>
</dbReference>
<organism evidence="3 4">
    <name type="scientific">Cylindrotheca closterium</name>
    <dbReference type="NCBI Taxonomy" id="2856"/>
    <lineage>
        <taxon>Eukaryota</taxon>
        <taxon>Sar</taxon>
        <taxon>Stramenopiles</taxon>
        <taxon>Ochrophyta</taxon>
        <taxon>Bacillariophyta</taxon>
        <taxon>Bacillariophyceae</taxon>
        <taxon>Bacillariophycidae</taxon>
        <taxon>Bacillariales</taxon>
        <taxon>Bacillariaceae</taxon>
        <taxon>Cylindrotheca</taxon>
    </lineage>
</organism>
<dbReference type="Pfam" id="PF20710">
    <property type="entry name" value="DUF6824"/>
    <property type="match status" value="1"/>
</dbReference>
<feature type="compositionally biased region" description="Basic and acidic residues" evidence="1">
    <location>
        <begin position="139"/>
        <end position="149"/>
    </location>
</feature>
<keyword evidence="4" id="KW-1185">Reference proteome</keyword>
<evidence type="ECO:0000313" key="4">
    <source>
        <dbReference type="Proteomes" id="UP001295423"/>
    </source>
</evidence>
<comment type="caution">
    <text evidence="3">The sequence shown here is derived from an EMBL/GenBank/DDBJ whole genome shotgun (WGS) entry which is preliminary data.</text>
</comment>
<feature type="region of interest" description="Disordered" evidence="1">
    <location>
        <begin position="139"/>
        <end position="218"/>
    </location>
</feature>
<accession>A0AAD2FG35</accession>